<evidence type="ECO:0000313" key="3">
    <source>
        <dbReference type="EMBL" id="ACK71607.1"/>
    </source>
</evidence>
<reference evidence="4" key="1">
    <citation type="journal article" date="2011" name="MBio">
        <title>Novel metabolic attributes of the genus Cyanothece, comprising a group of unicellular nitrogen-fixing Cyanobacteria.</title>
        <authorList>
            <person name="Bandyopadhyay A."/>
            <person name="Elvitigala T."/>
            <person name="Welsh E."/>
            <person name="Stockel J."/>
            <person name="Liberton M."/>
            <person name="Min H."/>
            <person name="Sherman L.A."/>
            <person name="Pakrasi H.B."/>
        </authorList>
    </citation>
    <scope>NUCLEOTIDE SEQUENCE [LARGE SCALE GENOMIC DNA]</scope>
    <source>
        <strain evidence="4">PCC 7424</strain>
    </source>
</reference>
<dbReference type="Pfam" id="PF05016">
    <property type="entry name" value="ParE_toxin"/>
    <property type="match status" value="1"/>
</dbReference>
<dbReference type="AlphaFoldDB" id="B7KCQ6"/>
<organism evidence="3 4">
    <name type="scientific">Gloeothece citriformis (strain PCC 7424)</name>
    <name type="common">Cyanothece sp. (strain PCC 7424)</name>
    <dbReference type="NCBI Taxonomy" id="65393"/>
    <lineage>
        <taxon>Bacteria</taxon>
        <taxon>Bacillati</taxon>
        <taxon>Cyanobacteriota</taxon>
        <taxon>Cyanophyceae</taxon>
        <taxon>Oscillatoriophycideae</taxon>
        <taxon>Chroococcales</taxon>
        <taxon>Aphanothecaceae</taxon>
        <taxon>Gloeothece</taxon>
        <taxon>Gloeothece citriformis</taxon>
    </lineage>
</organism>
<dbReference type="Gene3D" id="3.30.2310.20">
    <property type="entry name" value="RelE-like"/>
    <property type="match status" value="1"/>
</dbReference>
<dbReference type="Proteomes" id="UP000002384">
    <property type="component" value="Chromosome"/>
</dbReference>
<dbReference type="STRING" id="65393.PCC7424_3207"/>
<dbReference type="EMBL" id="CP001291">
    <property type="protein sequence ID" value="ACK71607.1"/>
    <property type="molecule type" value="Genomic_DNA"/>
</dbReference>
<dbReference type="RefSeq" id="WP_015955204.1">
    <property type="nucleotide sequence ID" value="NC_011729.1"/>
</dbReference>
<protein>
    <submittedName>
        <fullName evidence="3">Plasmid stabilization system</fullName>
    </submittedName>
</protein>
<comment type="similarity">
    <text evidence="1">Belongs to the RelE toxin family.</text>
</comment>
<dbReference type="OrthoDB" id="532309at2"/>
<evidence type="ECO:0000313" key="4">
    <source>
        <dbReference type="Proteomes" id="UP000002384"/>
    </source>
</evidence>
<dbReference type="eggNOG" id="COG3668">
    <property type="taxonomic scope" value="Bacteria"/>
</dbReference>
<dbReference type="PANTHER" id="PTHR33755">
    <property type="entry name" value="TOXIN PARE1-RELATED"/>
    <property type="match status" value="1"/>
</dbReference>
<sequence>MAYRIKKRPQVIRDLIELATYIAENNLEASEQFLRAAEETFQQLAKLPMMGKICQFKNPLLTNIRQQAVKGFRRYLIFYRLSESEIEIVRVLHGSRDLEAILENDLTEDENELS</sequence>
<proteinExistence type="inferred from homology"/>
<evidence type="ECO:0000256" key="1">
    <source>
        <dbReference type="ARBA" id="ARBA00006226"/>
    </source>
</evidence>
<name>B7KCQ6_GLOC7</name>
<keyword evidence="2" id="KW-1277">Toxin-antitoxin system</keyword>
<dbReference type="KEGG" id="cyc:PCC7424_3207"/>
<gene>
    <name evidence="3" type="ordered locus">PCC7424_3207</name>
</gene>
<dbReference type="InterPro" id="IPR035093">
    <property type="entry name" value="RelE/ParE_toxin_dom_sf"/>
</dbReference>
<evidence type="ECO:0000256" key="2">
    <source>
        <dbReference type="ARBA" id="ARBA00022649"/>
    </source>
</evidence>
<dbReference type="HOGENOM" id="CLU_147162_10_1_3"/>
<dbReference type="InterPro" id="IPR051803">
    <property type="entry name" value="TA_system_RelE-like_toxin"/>
</dbReference>
<accession>B7KCQ6</accession>
<dbReference type="InterPro" id="IPR007712">
    <property type="entry name" value="RelE/ParE_toxin"/>
</dbReference>
<keyword evidence="4" id="KW-1185">Reference proteome</keyword>